<evidence type="ECO:0000313" key="3">
    <source>
        <dbReference type="Proteomes" id="UP001583177"/>
    </source>
</evidence>
<gene>
    <name evidence="2" type="ORF">Daus18300_004229</name>
</gene>
<dbReference type="PANTHER" id="PTHR23024">
    <property type="entry name" value="ARYLACETAMIDE DEACETYLASE"/>
    <property type="match status" value="1"/>
</dbReference>
<dbReference type="InterPro" id="IPR029058">
    <property type="entry name" value="AB_hydrolase_fold"/>
</dbReference>
<dbReference type="InterPro" id="IPR013094">
    <property type="entry name" value="AB_hydrolase_3"/>
</dbReference>
<evidence type="ECO:0000259" key="1">
    <source>
        <dbReference type="Pfam" id="PF07859"/>
    </source>
</evidence>
<dbReference type="SUPFAM" id="SSF53474">
    <property type="entry name" value="alpha/beta-Hydrolases"/>
    <property type="match status" value="1"/>
</dbReference>
<name>A0ABR3XAN7_9PEZI</name>
<comment type="caution">
    <text evidence="2">The sequence shown here is derived from an EMBL/GenBank/DDBJ whole genome shotgun (WGS) entry which is preliminary data.</text>
</comment>
<organism evidence="2 3">
    <name type="scientific">Diaporthe australafricana</name>
    <dbReference type="NCBI Taxonomy" id="127596"/>
    <lineage>
        <taxon>Eukaryota</taxon>
        <taxon>Fungi</taxon>
        <taxon>Dikarya</taxon>
        <taxon>Ascomycota</taxon>
        <taxon>Pezizomycotina</taxon>
        <taxon>Sordariomycetes</taxon>
        <taxon>Sordariomycetidae</taxon>
        <taxon>Diaporthales</taxon>
        <taxon>Diaporthaceae</taxon>
        <taxon>Diaporthe</taxon>
    </lineage>
</organism>
<dbReference type="EMBL" id="JAWRVE010000028">
    <property type="protein sequence ID" value="KAL1872683.1"/>
    <property type="molecule type" value="Genomic_DNA"/>
</dbReference>
<accession>A0ABR3XAN7</accession>
<evidence type="ECO:0000313" key="2">
    <source>
        <dbReference type="EMBL" id="KAL1872683.1"/>
    </source>
</evidence>
<dbReference type="Proteomes" id="UP001583177">
    <property type="component" value="Unassembled WGS sequence"/>
</dbReference>
<protein>
    <recommendedName>
        <fullName evidence="1">Alpha/beta hydrolase fold-3 domain-containing protein</fullName>
    </recommendedName>
</protein>
<sequence>MSRFAPFTRIDLPYRVFHGIPLETTILVPLSICNSPKAHDKKHPVIVRWHGGGFVVGHRMYEPWFAQWLLDLAEDQGAIIVSPDYRLLPESTGKDILSDVAHFWRWMQKELSQHMERKNLPRPDISNILCCGESSGGFISVYCALRLDSMLLQDDIVHRQEHNTNNEDAEAQQVQIKAVISISAPLDATAPEYKVPRPRVFMGRSPPPPRQALATIRGYIKRIRPGAIRTGCEPTSDMWELLLCIAQQAYLPRLFGAGAGAAEGGMSTLEGLMETLDKGDKAMMPVWVVHGTNDTMVCSD</sequence>
<dbReference type="Gene3D" id="3.40.50.1820">
    <property type="entry name" value="alpha/beta hydrolase"/>
    <property type="match status" value="1"/>
</dbReference>
<feature type="domain" description="Alpha/beta hydrolase fold-3" evidence="1">
    <location>
        <begin position="47"/>
        <end position="150"/>
    </location>
</feature>
<reference evidence="2 3" key="1">
    <citation type="journal article" date="2024" name="IMA Fungus">
        <title>IMA Genome - F19 : A genome assembly and annotation guide to empower mycologists, including annotated draft genome sequences of Ceratocystis pirilliformis, Diaporthe australafricana, Fusarium ophioides, Paecilomyces lecythidis, and Sporothrix stenoceras.</title>
        <authorList>
            <person name="Aylward J."/>
            <person name="Wilson A.M."/>
            <person name="Visagie C.M."/>
            <person name="Spraker J."/>
            <person name="Barnes I."/>
            <person name="Buitendag C."/>
            <person name="Ceriani C."/>
            <person name="Del Mar Angel L."/>
            <person name="du Plessis D."/>
            <person name="Fuchs T."/>
            <person name="Gasser K."/>
            <person name="Kramer D."/>
            <person name="Li W."/>
            <person name="Munsamy K."/>
            <person name="Piso A."/>
            <person name="Price J.L."/>
            <person name="Sonnekus B."/>
            <person name="Thomas C."/>
            <person name="van der Nest A."/>
            <person name="van Dijk A."/>
            <person name="van Heerden A."/>
            <person name="van Vuuren N."/>
            <person name="Yilmaz N."/>
            <person name="Duong T.A."/>
            <person name="van der Merwe N.A."/>
            <person name="Wingfield M.J."/>
            <person name="Wingfield B.D."/>
        </authorList>
    </citation>
    <scope>NUCLEOTIDE SEQUENCE [LARGE SCALE GENOMIC DNA]</scope>
    <source>
        <strain evidence="2 3">CMW 18300</strain>
    </source>
</reference>
<keyword evidence="3" id="KW-1185">Reference proteome</keyword>
<dbReference type="PANTHER" id="PTHR23024:SF24">
    <property type="entry name" value="ALPHA_BETA HYDROLASE FOLD-3 DOMAIN-CONTAINING PROTEIN"/>
    <property type="match status" value="1"/>
</dbReference>
<dbReference type="Pfam" id="PF07859">
    <property type="entry name" value="Abhydrolase_3"/>
    <property type="match status" value="1"/>
</dbReference>
<proteinExistence type="predicted"/>
<dbReference type="InterPro" id="IPR050466">
    <property type="entry name" value="Carboxylest/Gibb_receptor"/>
</dbReference>